<feature type="domain" description="Amino acid permease/ SLC12A" evidence="8">
    <location>
        <begin position="114"/>
        <end position="477"/>
    </location>
</feature>
<feature type="transmembrane region" description="Helical" evidence="7">
    <location>
        <begin position="51"/>
        <end position="68"/>
    </location>
</feature>
<gene>
    <name evidence="9" type="ORF">LTR25_005468</name>
</gene>
<keyword evidence="3 7" id="KW-0812">Transmembrane</keyword>
<feature type="transmembrane region" description="Helical" evidence="7">
    <location>
        <begin position="139"/>
        <end position="160"/>
    </location>
</feature>
<feature type="transmembrane region" description="Helical" evidence="7">
    <location>
        <begin position="304"/>
        <end position="327"/>
    </location>
</feature>
<feature type="transmembrane region" description="Helical" evidence="7">
    <location>
        <begin position="418"/>
        <end position="443"/>
    </location>
</feature>
<sequence length="517" mass="56796">MSDNTKADMAVPEVVADDATSSQGDVQAVRLAPNGNVMENGLQKGFKGRHVQLFALGSVIGPSIWYGGGIGLQYGGPGTLLIAFLVLGVDLYFVMQSLGELSTLFPVPGAFNEWISVLALEYNNLSLVMHLWTDVVPTYGWILISWVVAGALVLFDVSIYGEIEFWFALWKVLCVACGFLLAILINTGAIGGKYIGFHYWKDPGAFVNGINGFGQAFVLAAGYYAGSEVVAITGAEARNPRRHLPKAIRLSMLRIFVIFVGMIFFTTLLVPYDDPAFQLGTSKAGISPWTIALERAGWSGAQNLINVFILTGYVSMTVLYISSRVLVALSISHRAPAFLAKTTERGVPVRAIIVCNLFGLIAIMNQAAGAANVFGWIISISGSATFIVWAFIGITHIRFRRAYARQGHDPKDLPFRAFLFPYGAYFVAGFNVFLIFISGYTAFLTPFNVATFVTSYLVIVIFVILYLGWKILKKTKWVKLEEMDLVTGRASYDDRDDDESGPGLLTRLWRRVSDKRE</sequence>
<evidence type="ECO:0000313" key="9">
    <source>
        <dbReference type="EMBL" id="KAK5536794.1"/>
    </source>
</evidence>
<keyword evidence="6 7" id="KW-0472">Membrane</keyword>
<reference evidence="9 10" key="1">
    <citation type="submission" date="2023-06" db="EMBL/GenBank/DDBJ databases">
        <title>Black Yeasts Isolated from many extreme environments.</title>
        <authorList>
            <person name="Coleine C."/>
            <person name="Stajich J.E."/>
            <person name="Selbmann L."/>
        </authorList>
    </citation>
    <scope>NUCLEOTIDE SEQUENCE [LARGE SCALE GENOMIC DNA]</scope>
    <source>
        <strain evidence="9 10">CCFEE 5887</strain>
    </source>
</reference>
<dbReference type="PANTHER" id="PTHR43341:SF26">
    <property type="entry name" value="GENERAL AMINO ACID PERMEASE AGP3"/>
    <property type="match status" value="1"/>
</dbReference>
<dbReference type="EMBL" id="JAXLQG010000008">
    <property type="protein sequence ID" value="KAK5536794.1"/>
    <property type="molecule type" value="Genomic_DNA"/>
</dbReference>
<dbReference type="InterPro" id="IPR004841">
    <property type="entry name" value="AA-permease/SLC12A_dom"/>
</dbReference>
<dbReference type="Gene3D" id="1.20.1740.10">
    <property type="entry name" value="Amino acid/polyamine transporter I"/>
    <property type="match status" value="1"/>
</dbReference>
<proteinExistence type="predicted"/>
<keyword evidence="5 7" id="KW-1133">Transmembrane helix</keyword>
<protein>
    <recommendedName>
        <fullName evidence="8">Amino acid permease/ SLC12A domain-containing protein</fullName>
    </recommendedName>
</protein>
<evidence type="ECO:0000259" key="8">
    <source>
        <dbReference type="Pfam" id="PF00324"/>
    </source>
</evidence>
<dbReference type="InterPro" id="IPR050524">
    <property type="entry name" value="APC_YAT"/>
</dbReference>
<evidence type="ECO:0000256" key="3">
    <source>
        <dbReference type="ARBA" id="ARBA00022692"/>
    </source>
</evidence>
<keyword evidence="10" id="KW-1185">Reference proteome</keyword>
<dbReference type="AlphaFoldDB" id="A0AAV9QBG3"/>
<dbReference type="GO" id="GO:0015171">
    <property type="term" value="F:amino acid transmembrane transporter activity"/>
    <property type="evidence" value="ECO:0007669"/>
    <property type="project" value="TreeGrafter"/>
</dbReference>
<comment type="caution">
    <text evidence="9">The sequence shown here is derived from an EMBL/GenBank/DDBJ whole genome shotgun (WGS) entry which is preliminary data.</text>
</comment>
<accession>A0AAV9QBG3</accession>
<feature type="transmembrane region" description="Helical" evidence="7">
    <location>
        <begin position="253"/>
        <end position="272"/>
    </location>
</feature>
<keyword evidence="2" id="KW-0813">Transport</keyword>
<evidence type="ECO:0000313" key="10">
    <source>
        <dbReference type="Proteomes" id="UP001345827"/>
    </source>
</evidence>
<feature type="transmembrane region" description="Helical" evidence="7">
    <location>
        <begin position="449"/>
        <end position="469"/>
    </location>
</feature>
<dbReference type="GO" id="GO:0016020">
    <property type="term" value="C:membrane"/>
    <property type="evidence" value="ECO:0007669"/>
    <property type="project" value="UniProtKB-SubCell"/>
</dbReference>
<dbReference type="PANTHER" id="PTHR43341">
    <property type="entry name" value="AMINO ACID PERMEASE"/>
    <property type="match status" value="1"/>
</dbReference>
<dbReference type="InterPro" id="IPR004840">
    <property type="entry name" value="Amino_acid_permease_CS"/>
</dbReference>
<dbReference type="PIRSF" id="PIRSF006060">
    <property type="entry name" value="AA_transporter"/>
    <property type="match status" value="1"/>
</dbReference>
<evidence type="ECO:0000256" key="6">
    <source>
        <dbReference type="ARBA" id="ARBA00023136"/>
    </source>
</evidence>
<evidence type="ECO:0000256" key="1">
    <source>
        <dbReference type="ARBA" id="ARBA00004141"/>
    </source>
</evidence>
<evidence type="ECO:0000256" key="4">
    <source>
        <dbReference type="ARBA" id="ARBA00022970"/>
    </source>
</evidence>
<dbReference type="Proteomes" id="UP001345827">
    <property type="component" value="Unassembled WGS sequence"/>
</dbReference>
<evidence type="ECO:0000256" key="2">
    <source>
        <dbReference type="ARBA" id="ARBA00022448"/>
    </source>
</evidence>
<name>A0AAV9QBG3_9PEZI</name>
<feature type="transmembrane region" description="Helical" evidence="7">
    <location>
        <begin position="212"/>
        <end position="232"/>
    </location>
</feature>
<keyword evidence="4" id="KW-0029">Amino-acid transport</keyword>
<feature type="transmembrane region" description="Helical" evidence="7">
    <location>
        <begin position="373"/>
        <end position="397"/>
    </location>
</feature>
<comment type="subcellular location">
    <subcellularLocation>
        <location evidence="1">Membrane</location>
        <topology evidence="1">Multi-pass membrane protein</topology>
    </subcellularLocation>
</comment>
<evidence type="ECO:0000256" key="7">
    <source>
        <dbReference type="SAM" id="Phobius"/>
    </source>
</evidence>
<dbReference type="PROSITE" id="PS00218">
    <property type="entry name" value="AMINO_ACID_PERMEASE_1"/>
    <property type="match status" value="1"/>
</dbReference>
<feature type="transmembrane region" description="Helical" evidence="7">
    <location>
        <begin position="347"/>
        <end position="367"/>
    </location>
</feature>
<organism evidence="9 10">
    <name type="scientific">Vermiconidia calcicola</name>
    <dbReference type="NCBI Taxonomy" id="1690605"/>
    <lineage>
        <taxon>Eukaryota</taxon>
        <taxon>Fungi</taxon>
        <taxon>Dikarya</taxon>
        <taxon>Ascomycota</taxon>
        <taxon>Pezizomycotina</taxon>
        <taxon>Dothideomycetes</taxon>
        <taxon>Dothideomycetidae</taxon>
        <taxon>Mycosphaerellales</taxon>
        <taxon>Extremaceae</taxon>
        <taxon>Vermiconidia</taxon>
    </lineage>
</organism>
<feature type="transmembrane region" description="Helical" evidence="7">
    <location>
        <begin position="172"/>
        <end position="192"/>
    </location>
</feature>
<evidence type="ECO:0000256" key="5">
    <source>
        <dbReference type="ARBA" id="ARBA00022989"/>
    </source>
</evidence>
<dbReference type="Pfam" id="PF00324">
    <property type="entry name" value="AA_permease"/>
    <property type="match status" value="1"/>
</dbReference>